<evidence type="ECO:0000313" key="4">
    <source>
        <dbReference type="EMBL" id="THU35995.1"/>
    </source>
</evidence>
<dbReference type="InterPro" id="IPR006860">
    <property type="entry name" value="FecR"/>
</dbReference>
<keyword evidence="5" id="KW-1185">Reference proteome</keyword>
<dbReference type="OrthoDB" id="641696at2"/>
<accession>A0A4S8HLF6</accession>
<keyword evidence="1" id="KW-0472">Membrane</keyword>
<evidence type="ECO:0000313" key="5">
    <source>
        <dbReference type="Proteomes" id="UP000306918"/>
    </source>
</evidence>
<evidence type="ECO:0000259" key="3">
    <source>
        <dbReference type="Pfam" id="PF16344"/>
    </source>
</evidence>
<evidence type="ECO:0000259" key="2">
    <source>
        <dbReference type="Pfam" id="PF04773"/>
    </source>
</evidence>
<feature type="transmembrane region" description="Helical" evidence="1">
    <location>
        <begin position="91"/>
        <end position="111"/>
    </location>
</feature>
<name>A0A4S8HLF6_9BACT</name>
<protein>
    <submittedName>
        <fullName evidence="4">DUF4974 domain-containing protein</fullName>
    </submittedName>
</protein>
<keyword evidence="1" id="KW-0812">Transmembrane</keyword>
<dbReference type="AlphaFoldDB" id="A0A4S8HLF6"/>
<dbReference type="GO" id="GO:0016989">
    <property type="term" value="F:sigma factor antagonist activity"/>
    <property type="evidence" value="ECO:0007669"/>
    <property type="project" value="TreeGrafter"/>
</dbReference>
<proteinExistence type="predicted"/>
<dbReference type="Gene3D" id="2.60.120.1440">
    <property type="match status" value="1"/>
</dbReference>
<evidence type="ECO:0000256" key="1">
    <source>
        <dbReference type="SAM" id="Phobius"/>
    </source>
</evidence>
<organism evidence="4 5">
    <name type="scientific">Niastella caeni</name>
    <dbReference type="NCBI Taxonomy" id="2569763"/>
    <lineage>
        <taxon>Bacteria</taxon>
        <taxon>Pseudomonadati</taxon>
        <taxon>Bacteroidota</taxon>
        <taxon>Chitinophagia</taxon>
        <taxon>Chitinophagales</taxon>
        <taxon>Chitinophagaceae</taxon>
        <taxon>Niastella</taxon>
    </lineage>
</organism>
<dbReference type="Gene3D" id="3.55.50.30">
    <property type="match status" value="1"/>
</dbReference>
<dbReference type="EMBL" id="STFF01000006">
    <property type="protein sequence ID" value="THU35995.1"/>
    <property type="molecule type" value="Genomic_DNA"/>
</dbReference>
<dbReference type="RefSeq" id="WP_136579235.1">
    <property type="nucleotide sequence ID" value="NZ_STFF01000006.1"/>
</dbReference>
<gene>
    <name evidence="4" type="ORF">FAM09_21645</name>
</gene>
<dbReference type="InterPro" id="IPR032508">
    <property type="entry name" value="FecR_C"/>
</dbReference>
<dbReference type="InterPro" id="IPR012373">
    <property type="entry name" value="Ferrdict_sens_TM"/>
</dbReference>
<comment type="caution">
    <text evidence="4">The sequence shown here is derived from an EMBL/GenBank/DDBJ whole genome shotgun (WGS) entry which is preliminary data.</text>
</comment>
<dbReference type="Proteomes" id="UP000306918">
    <property type="component" value="Unassembled WGS sequence"/>
</dbReference>
<dbReference type="PANTHER" id="PTHR30273:SF2">
    <property type="entry name" value="PROTEIN FECR"/>
    <property type="match status" value="1"/>
</dbReference>
<keyword evidence="1" id="KW-1133">Transmembrane helix</keyword>
<sequence>MNASSTDPQYIAALILKQLQGNIANEEKDILDAWIAANADHQRLWNEMNDVTVCQAAMQAMARYDAASALERFMQKHANPEPQAKRRVMALWKWMAAAAVMVLAFTAYWWFVKAPYQQPVVAENQAHVDVAPGKNGAILTLANGERVVLDSLQNGVVALQNGTKATLKDGELVYAPPANAGSEMVYNTISVPNGRQFMLTLHDGTRVWLNAASSIRYPVAFTGTQRQVEVSGETYFEVVKNKKMPFRVTVDNRAEIEVLGTHFNVNAYDNEETLNTTLLEGAVRITTRQAASYGKQLEQVLVPGQQLQLSDKGAAIVEPELEKVIAWKNGLFNFEGVYLKTAMKQIARWYDVEVVYRGNVPDIKFFGSISRSISLAGLIKGFQSTGVHMTIENGKQLIVMP</sequence>
<feature type="domain" description="FecR protein" evidence="2">
    <location>
        <begin position="188"/>
        <end position="284"/>
    </location>
</feature>
<dbReference type="Pfam" id="PF04773">
    <property type="entry name" value="FecR"/>
    <property type="match status" value="1"/>
</dbReference>
<reference evidence="4 5" key="1">
    <citation type="submission" date="2019-04" db="EMBL/GenBank/DDBJ databases">
        <title>Niastella caeni sp. nov., isolated from activated sludge.</title>
        <authorList>
            <person name="Sheng M."/>
        </authorList>
    </citation>
    <scope>NUCLEOTIDE SEQUENCE [LARGE SCALE GENOMIC DNA]</scope>
    <source>
        <strain evidence="4 5">HX-2-15</strain>
    </source>
</reference>
<dbReference type="Pfam" id="PF16344">
    <property type="entry name" value="FecR_C"/>
    <property type="match status" value="1"/>
</dbReference>
<dbReference type="PANTHER" id="PTHR30273">
    <property type="entry name" value="PERIPLASMIC SIGNAL SENSOR AND SIGMA FACTOR ACTIVATOR FECR-RELATED"/>
    <property type="match status" value="1"/>
</dbReference>
<feature type="domain" description="Protein FecR C-terminal" evidence="3">
    <location>
        <begin position="332"/>
        <end position="396"/>
    </location>
</feature>